<dbReference type="AlphaFoldDB" id="A0AAV6UF69"/>
<dbReference type="Gene3D" id="1.25.40.20">
    <property type="entry name" value="Ankyrin repeat-containing domain"/>
    <property type="match status" value="1"/>
</dbReference>
<keyword evidence="7" id="KW-0528">Neurotoxin</keyword>
<keyword evidence="4" id="KW-0964">Secreted</keyword>
<evidence type="ECO:0000256" key="1">
    <source>
        <dbReference type="ARBA" id="ARBA00004175"/>
    </source>
</evidence>
<evidence type="ECO:0000256" key="7">
    <source>
        <dbReference type="ARBA" id="ARBA00022699"/>
    </source>
</evidence>
<dbReference type="GO" id="GO:0044231">
    <property type="term" value="C:host cell presynaptic membrane"/>
    <property type="evidence" value="ECO:0007669"/>
    <property type="project" value="UniProtKB-KW"/>
</dbReference>
<dbReference type="GO" id="GO:0005576">
    <property type="term" value="C:extracellular region"/>
    <property type="evidence" value="ECO:0007669"/>
    <property type="project" value="UniProtKB-SubCell"/>
</dbReference>
<evidence type="ECO:0000256" key="8">
    <source>
        <dbReference type="ARBA" id="ARBA00023028"/>
    </source>
</evidence>
<accession>A0AAV6UF69</accession>
<dbReference type="GO" id="GO:0090729">
    <property type="term" value="F:toxin activity"/>
    <property type="evidence" value="ECO:0007669"/>
    <property type="project" value="UniProtKB-KW"/>
</dbReference>
<dbReference type="SUPFAM" id="SSF48403">
    <property type="entry name" value="Ankyrin repeat"/>
    <property type="match status" value="1"/>
</dbReference>
<evidence type="ECO:0000256" key="5">
    <source>
        <dbReference type="ARBA" id="ARBA00022537"/>
    </source>
</evidence>
<evidence type="ECO:0008006" key="12">
    <source>
        <dbReference type="Google" id="ProtNLM"/>
    </source>
</evidence>
<organism evidence="10 11">
    <name type="scientific">Oedothorax gibbosus</name>
    <dbReference type="NCBI Taxonomy" id="931172"/>
    <lineage>
        <taxon>Eukaryota</taxon>
        <taxon>Metazoa</taxon>
        <taxon>Ecdysozoa</taxon>
        <taxon>Arthropoda</taxon>
        <taxon>Chelicerata</taxon>
        <taxon>Arachnida</taxon>
        <taxon>Araneae</taxon>
        <taxon>Araneomorphae</taxon>
        <taxon>Entelegynae</taxon>
        <taxon>Araneoidea</taxon>
        <taxon>Linyphiidae</taxon>
        <taxon>Erigoninae</taxon>
        <taxon>Oedothorax</taxon>
    </lineage>
</organism>
<name>A0AAV6UF69_9ARAC</name>
<evidence type="ECO:0000256" key="9">
    <source>
        <dbReference type="ARBA" id="ARBA00023298"/>
    </source>
</evidence>
<comment type="subcellular location">
    <subcellularLocation>
        <location evidence="2">Secreted</location>
    </subcellularLocation>
    <subcellularLocation>
        <location evidence="1">Target cell membrane</location>
    </subcellularLocation>
</comment>
<evidence type="ECO:0000256" key="3">
    <source>
        <dbReference type="ARBA" id="ARBA00022483"/>
    </source>
</evidence>
<dbReference type="EMBL" id="JAFNEN010000451">
    <property type="protein sequence ID" value="KAG8182721.1"/>
    <property type="molecule type" value="Genomic_DNA"/>
</dbReference>
<evidence type="ECO:0000256" key="2">
    <source>
        <dbReference type="ARBA" id="ARBA00004613"/>
    </source>
</evidence>
<dbReference type="InterPro" id="IPR036770">
    <property type="entry name" value="Ankyrin_rpt-contain_sf"/>
</dbReference>
<dbReference type="InterPro" id="IPR002110">
    <property type="entry name" value="Ankyrin_rpt"/>
</dbReference>
<dbReference type="Proteomes" id="UP000827092">
    <property type="component" value="Unassembled WGS sequence"/>
</dbReference>
<evidence type="ECO:0000313" key="11">
    <source>
        <dbReference type="Proteomes" id="UP000827092"/>
    </source>
</evidence>
<dbReference type="Pfam" id="PF00023">
    <property type="entry name" value="Ank"/>
    <property type="match status" value="1"/>
</dbReference>
<reference evidence="10 11" key="1">
    <citation type="journal article" date="2022" name="Nat. Ecol. Evol.">
        <title>A masculinizing supergene underlies an exaggerated male reproductive morph in a spider.</title>
        <authorList>
            <person name="Hendrickx F."/>
            <person name="De Corte Z."/>
            <person name="Sonet G."/>
            <person name="Van Belleghem S.M."/>
            <person name="Kostlbacher S."/>
            <person name="Vangestel C."/>
        </authorList>
    </citation>
    <scope>NUCLEOTIDE SEQUENCE [LARGE SCALE GENOMIC DNA]</scope>
    <source>
        <strain evidence="10">W744_W776</strain>
    </source>
</reference>
<comment type="caution">
    <text evidence="10">The sequence shown here is derived from an EMBL/GenBank/DDBJ whole genome shotgun (WGS) entry which is preliminary data.</text>
</comment>
<keyword evidence="6" id="KW-0800">Toxin</keyword>
<evidence type="ECO:0000256" key="4">
    <source>
        <dbReference type="ARBA" id="ARBA00022525"/>
    </source>
</evidence>
<evidence type="ECO:0000256" key="6">
    <source>
        <dbReference type="ARBA" id="ARBA00022656"/>
    </source>
</evidence>
<protein>
    <recommendedName>
        <fullName evidence="12">Ankyrin repeat protein</fullName>
    </recommendedName>
</protein>
<dbReference type="GO" id="GO:0006887">
    <property type="term" value="P:exocytosis"/>
    <property type="evidence" value="ECO:0007669"/>
    <property type="project" value="UniProtKB-KW"/>
</dbReference>
<keyword evidence="9" id="KW-0472">Membrane</keyword>
<evidence type="ECO:0000313" key="10">
    <source>
        <dbReference type="EMBL" id="KAG8182721.1"/>
    </source>
</evidence>
<proteinExistence type="predicted"/>
<keyword evidence="8" id="KW-0638">Presynaptic neurotoxin</keyword>
<gene>
    <name evidence="10" type="ORF">JTE90_026172</name>
</gene>
<keyword evidence="5" id="KW-1052">Target cell membrane</keyword>
<sequence length="163" mass="18310">MTNPQNLSEALTYAVKNVDSDRIRAILDSAEYLSFTSSSNDGSPLHLICDLVKGHTSDLEWDGGSIDLEKVKLIIYMLIDSGIDTEIVDKSGNTCLFYAVKNESAYICDILLQCGADMWSLNELLKFTKLLTYSAFACDHFEQAFIICCYCLSCYSTYQSWIM</sequence>
<keyword evidence="9" id="KW-1053">Target membrane</keyword>
<dbReference type="GO" id="GO:0044218">
    <property type="term" value="C:other organism cell membrane"/>
    <property type="evidence" value="ECO:0007669"/>
    <property type="project" value="UniProtKB-KW"/>
</dbReference>
<keyword evidence="3" id="KW-0268">Exocytosis</keyword>
<keyword evidence="11" id="KW-1185">Reference proteome</keyword>